<dbReference type="PROSITE" id="PS50850">
    <property type="entry name" value="MFS"/>
    <property type="match status" value="1"/>
</dbReference>
<dbReference type="InterPro" id="IPR022324">
    <property type="entry name" value="Bacilysin_exporter_BacE_put"/>
</dbReference>
<dbReference type="CDD" id="cd06173">
    <property type="entry name" value="MFS_MefA_like"/>
    <property type="match status" value="1"/>
</dbReference>
<dbReference type="InterPro" id="IPR010290">
    <property type="entry name" value="TM_effector"/>
</dbReference>
<proteinExistence type="predicted"/>
<name>A0AAJ2KS65_ALKPS</name>
<organism evidence="9 10">
    <name type="scientific">Alkalihalophilus pseudofirmus</name>
    <name type="common">Bacillus pseudofirmus</name>
    <dbReference type="NCBI Taxonomy" id="79885"/>
    <lineage>
        <taxon>Bacteria</taxon>
        <taxon>Bacillati</taxon>
        <taxon>Bacillota</taxon>
        <taxon>Bacilli</taxon>
        <taxon>Bacillales</taxon>
        <taxon>Bacillaceae</taxon>
        <taxon>Alkalihalophilus</taxon>
    </lineage>
</organism>
<protein>
    <submittedName>
        <fullName evidence="9">MFS transporter</fullName>
    </submittedName>
</protein>
<feature type="transmembrane region" description="Helical" evidence="7">
    <location>
        <begin position="255"/>
        <end position="274"/>
    </location>
</feature>
<keyword evidence="3" id="KW-1003">Cell membrane</keyword>
<feature type="transmembrane region" description="Helical" evidence="7">
    <location>
        <begin position="161"/>
        <end position="183"/>
    </location>
</feature>
<dbReference type="RefSeq" id="WP_323465632.1">
    <property type="nucleotide sequence ID" value="NZ_CP144224.1"/>
</dbReference>
<keyword evidence="5 7" id="KW-1133">Transmembrane helix</keyword>
<feature type="transmembrane region" description="Helical" evidence="7">
    <location>
        <begin position="350"/>
        <end position="369"/>
    </location>
</feature>
<feature type="transmembrane region" description="Helical" evidence="7">
    <location>
        <begin position="82"/>
        <end position="103"/>
    </location>
</feature>
<feature type="transmembrane region" description="Helical" evidence="7">
    <location>
        <begin position="286"/>
        <end position="304"/>
    </location>
</feature>
<gene>
    <name evidence="9" type="ORF">RYX45_01210</name>
</gene>
<evidence type="ECO:0000256" key="2">
    <source>
        <dbReference type="ARBA" id="ARBA00022448"/>
    </source>
</evidence>
<evidence type="ECO:0000256" key="5">
    <source>
        <dbReference type="ARBA" id="ARBA00022989"/>
    </source>
</evidence>
<dbReference type="GO" id="GO:0022857">
    <property type="term" value="F:transmembrane transporter activity"/>
    <property type="evidence" value="ECO:0007669"/>
    <property type="project" value="InterPro"/>
</dbReference>
<evidence type="ECO:0000313" key="9">
    <source>
        <dbReference type="EMBL" id="MDV2883781.1"/>
    </source>
</evidence>
<dbReference type="Gene3D" id="1.20.1250.20">
    <property type="entry name" value="MFS general substrate transporter like domains"/>
    <property type="match status" value="1"/>
</dbReference>
<dbReference type="PRINTS" id="PR01988">
    <property type="entry name" value="EXPORTERBACE"/>
</dbReference>
<evidence type="ECO:0000313" key="10">
    <source>
        <dbReference type="Proteomes" id="UP001285636"/>
    </source>
</evidence>
<evidence type="ECO:0000256" key="4">
    <source>
        <dbReference type="ARBA" id="ARBA00022692"/>
    </source>
</evidence>
<evidence type="ECO:0000256" key="1">
    <source>
        <dbReference type="ARBA" id="ARBA00004651"/>
    </source>
</evidence>
<dbReference type="EMBL" id="JAWJAY010000001">
    <property type="protein sequence ID" value="MDV2883781.1"/>
    <property type="molecule type" value="Genomic_DNA"/>
</dbReference>
<evidence type="ECO:0000256" key="6">
    <source>
        <dbReference type="ARBA" id="ARBA00023136"/>
    </source>
</evidence>
<feature type="domain" description="Major facilitator superfamily (MFS) profile" evidence="8">
    <location>
        <begin position="219"/>
        <end position="413"/>
    </location>
</feature>
<reference evidence="9" key="1">
    <citation type="submission" date="2023-10" db="EMBL/GenBank/DDBJ databases">
        <title>Screening of Alkalihalophilus pseudofirmusBZ-TG-HK211 and Its Alleviation of Salt Stress on Rapeseed Growth.</title>
        <authorList>
            <person name="Zhao B."/>
            <person name="Guo T."/>
        </authorList>
    </citation>
    <scope>NUCLEOTIDE SEQUENCE</scope>
    <source>
        <strain evidence="9">BZ-TG-HK211</strain>
    </source>
</reference>
<feature type="transmembrane region" description="Helical" evidence="7">
    <location>
        <begin position="21"/>
        <end position="41"/>
    </location>
</feature>
<comment type="caution">
    <text evidence="9">The sequence shown here is derived from an EMBL/GenBank/DDBJ whole genome shotgun (WGS) entry which is preliminary data.</text>
</comment>
<feature type="transmembrane region" description="Helical" evidence="7">
    <location>
        <begin position="310"/>
        <end position="330"/>
    </location>
</feature>
<dbReference type="SUPFAM" id="SSF103473">
    <property type="entry name" value="MFS general substrate transporter"/>
    <property type="match status" value="1"/>
</dbReference>
<evidence type="ECO:0000256" key="3">
    <source>
        <dbReference type="ARBA" id="ARBA00022475"/>
    </source>
</evidence>
<dbReference type="AlphaFoldDB" id="A0AAJ2KS65"/>
<comment type="subcellular location">
    <subcellularLocation>
        <location evidence="1">Cell membrane</location>
        <topology evidence="1">Multi-pass membrane protein</topology>
    </subcellularLocation>
</comment>
<keyword evidence="6 7" id="KW-0472">Membrane</keyword>
<dbReference type="PANTHER" id="PTHR23513:SF6">
    <property type="entry name" value="MAJOR FACILITATOR SUPERFAMILY ASSOCIATED DOMAIN-CONTAINING PROTEIN"/>
    <property type="match status" value="1"/>
</dbReference>
<feature type="transmembrane region" description="Helical" evidence="7">
    <location>
        <begin position="375"/>
        <end position="395"/>
    </location>
</feature>
<evidence type="ECO:0000256" key="7">
    <source>
        <dbReference type="SAM" id="Phobius"/>
    </source>
</evidence>
<dbReference type="PANTHER" id="PTHR23513">
    <property type="entry name" value="INTEGRAL MEMBRANE EFFLUX PROTEIN-RELATED"/>
    <property type="match status" value="1"/>
</dbReference>
<dbReference type="Proteomes" id="UP001285636">
    <property type="component" value="Unassembled WGS sequence"/>
</dbReference>
<dbReference type="Pfam" id="PF05977">
    <property type="entry name" value="MFS_3"/>
    <property type="match status" value="1"/>
</dbReference>
<dbReference type="InterPro" id="IPR036259">
    <property type="entry name" value="MFS_trans_sf"/>
</dbReference>
<accession>A0AAJ2KS65</accession>
<keyword evidence="2" id="KW-0813">Transport</keyword>
<feature type="transmembrane region" description="Helical" evidence="7">
    <location>
        <begin position="213"/>
        <end position="235"/>
    </location>
</feature>
<evidence type="ECO:0000259" key="8">
    <source>
        <dbReference type="PROSITE" id="PS50850"/>
    </source>
</evidence>
<feature type="transmembrane region" description="Helical" evidence="7">
    <location>
        <begin position="47"/>
        <end position="70"/>
    </location>
</feature>
<dbReference type="InterPro" id="IPR020846">
    <property type="entry name" value="MFS_dom"/>
</dbReference>
<sequence length="413" mass="45822">MSLQPLFKNRLFMKVFASYSISMFGIYFDRVAIFLLFAYVWQERPIMLAFIAVAIALPQVIISPFAGVFIEHRNKVKVMLAADILTALFTFSLLFITNTWLFLTVLMLRSTIATVHFPAEQAIIKHIVPEALVLRAVSLNGISAQAARIIGPVIGATLAAIYSPLLCLFINGVSLLFSSLILLSAAKEKTDFSHPPIREKQPFWEDLQEGLRIILQTNTLLICFGYSFLGFFALQMVDVQFPVLFRLIAPEHPELMGWIMSFVGIGSIFIYGMMSKQRKMLYPAKLLMTSFACLAIVFISASFLTSGFPLSVPLLMSIILGIGVGLQMFVAQSVIQKETTGDTIARVSSLYHAIINVSILVAPLIGALLVELFSIYIVLKGSGILLLLIGSALLLTHKRENQERVEVTRHPSI</sequence>
<keyword evidence="4 7" id="KW-0812">Transmembrane</keyword>
<dbReference type="GO" id="GO:0005886">
    <property type="term" value="C:plasma membrane"/>
    <property type="evidence" value="ECO:0007669"/>
    <property type="project" value="UniProtKB-SubCell"/>
</dbReference>